<keyword evidence="3" id="KW-1185">Reference proteome</keyword>
<accession>A0A0F4PK93</accession>
<dbReference type="EMBL" id="JXXZ01000006">
    <property type="protein sequence ID" value="KJZ00523.1"/>
    <property type="molecule type" value="Genomic_DNA"/>
</dbReference>
<dbReference type="RefSeq" id="WP_045979935.1">
    <property type="nucleotide sequence ID" value="NZ_JXXY01000015.1"/>
</dbReference>
<dbReference type="Proteomes" id="UP000033664">
    <property type="component" value="Unassembled WGS sequence"/>
</dbReference>
<feature type="chain" id="PRO_5002474263" description="Lipoprotein" evidence="1">
    <location>
        <begin position="25"/>
        <end position="231"/>
    </location>
</feature>
<feature type="signal peptide" evidence="1">
    <location>
        <begin position="1"/>
        <end position="24"/>
    </location>
</feature>
<name>A0A0F4PK93_9GAMM</name>
<dbReference type="AlphaFoldDB" id="A0A0F4PK93"/>
<comment type="caution">
    <text evidence="2">The sequence shown here is derived from an EMBL/GenBank/DDBJ whole genome shotgun (WGS) entry which is preliminary data.</text>
</comment>
<keyword evidence="1" id="KW-0732">Signal</keyword>
<organism evidence="2 3">
    <name type="scientific">Pseudoalteromonas ruthenica</name>
    <dbReference type="NCBI Taxonomy" id="151081"/>
    <lineage>
        <taxon>Bacteria</taxon>
        <taxon>Pseudomonadati</taxon>
        <taxon>Pseudomonadota</taxon>
        <taxon>Gammaproteobacteria</taxon>
        <taxon>Alteromonadales</taxon>
        <taxon>Pseudoalteromonadaceae</taxon>
        <taxon>Pseudoalteromonas</taxon>
    </lineage>
</organism>
<reference evidence="2 3" key="1">
    <citation type="journal article" date="2015" name="BMC Genomics">
        <title>Genome mining reveals unlocked bioactive potential of marine Gram-negative bacteria.</title>
        <authorList>
            <person name="Machado H."/>
            <person name="Sonnenschein E.C."/>
            <person name="Melchiorsen J."/>
            <person name="Gram L."/>
        </authorList>
    </citation>
    <scope>NUCLEOTIDE SEQUENCE [LARGE SCALE GENOMIC DNA]</scope>
    <source>
        <strain evidence="2 3">S3137</strain>
    </source>
</reference>
<sequence>MNLKYSTTSSVLALCALCLSACQYAPKVNEQARQTRWINPDVFDASKHIDGSSYSFEFDMTFTAVNGENVTVTNCLELALFGEGRVSAPEYIYWQSIKIDCEVVERFYLSSENAVSFWPKSFDYELIKQFPATAILYLGGQALDGRTGTLSAYDTSLKFVEKKNDNQIHVEVDNMDVYYVQVARADFNRDGIQDIFVRMDWYVKDAFGKGIDWVVLTKLSPDAAPMMLWRK</sequence>
<protein>
    <recommendedName>
        <fullName evidence="4">Lipoprotein</fullName>
    </recommendedName>
</protein>
<dbReference type="PATRIC" id="fig|151081.8.peg.2732"/>
<dbReference type="GeneID" id="58228337"/>
<evidence type="ECO:0008006" key="4">
    <source>
        <dbReference type="Google" id="ProtNLM"/>
    </source>
</evidence>
<gene>
    <name evidence="2" type="ORF">TW72_07535</name>
</gene>
<dbReference type="OrthoDB" id="6301450at2"/>
<evidence type="ECO:0000313" key="3">
    <source>
        <dbReference type="Proteomes" id="UP000033664"/>
    </source>
</evidence>
<evidence type="ECO:0000256" key="1">
    <source>
        <dbReference type="SAM" id="SignalP"/>
    </source>
</evidence>
<evidence type="ECO:0000313" key="2">
    <source>
        <dbReference type="EMBL" id="KJZ00523.1"/>
    </source>
</evidence>
<proteinExistence type="predicted"/>